<dbReference type="EMBL" id="SOQX01000002">
    <property type="protein sequence ID" value="TDY02780.1"/>
    <property type="molecule type" value="Genomic_DNA"/>
</dbReference>
<dbReference type="AlphaFoldDB" id="A0A4R8ITN2"/>
<proteinExistence type="predicted"/>
<organism evidence="1 2">
    <name type="scientific">Thiohalophilus thiocyanatoxydans</name>
    <dbReference type="NCBI Taxonomy" id="381308"/>
    <lineage>
        <taxon>Bacteria</taxon>
        <taxon>Pseudomonadati</taxon>
        <taxon>Pseudomonadota</taxon>
        <taxon>Gammaproteobacteria</taxon>
        <taxon>Thiohalomonadales</taxon>
        <taxon>Thiohalophilaceae</taxon>
        <taxon>Thiohalophilus</taxon>
    </lineage>
</organism>
<sequence length="75" mass="8499">MSQTLNQEVSVVQKPSYGPKIGSHLGKPIYQSIERNGQRYEYDRLAWCNDEGCPLDQLAANEVLFKPGLIYRRAG</sequence>
<dbReference type="Proteomes" id="UP000294914">
    <property type="component" value="Unassembled WGS sequence"/>
</dbReference>
<gene>
    <name evidence="1" type="ORF">EDC23_1161</name>
</gene>
<evidence type="ECO:0000313" key="2">
    <source>
        <dbReference type="Proteomes" id="UP000294914"/>
    </source>
</evidence>
<protein>
    <submittedName>
        <fullName evidence="1">Uncharacterized protein</fullName>
    </submittedName>
</protein>
<keyword evidence="2" id="KW-1185">Reference proteome</keyword>
<comment type="caution">
    <text evidence="1">The sequence shown here is derived from an EMBL/GenBank/DDBJ whole genome shotgun (WGS) entry which is preliminary data.</text>
</comment>
<dbReference type="RefSeq" id="WP_134082034.1">
    <property type="nucleotide sequence ID" value="NZ_SOQX01000002.1"/>
</dbReference>
<dbReference type="OrthoDB" id="5801480at2"/>
<accession>A0A4R8ITN2</accession>
<reference evidence="1 2" key="1">
    <citation type="submission" date="2019-03" db="EMBL/GenBank/DDBJ databases">
        <title>Genomic Encyclopedia of Type Strains, Phase IV (KMG-IV): sequencing the most valuable type-strain genomes for metagenomic binning, comparative biology and taxonomic classification.</title>
        <authorList>
            <person name="Goeker M."/>
        </authorList>
    </citation>
    <scope>NUCLEOTIDE SEQUENCE [LARGE SCALE GENOMIC DNA]</scope>
    <source>
        <strain evidence="1 2">DSM 16326</strain>
    </source>
</reference>
<name>A0A4R8ITN2_9GAMM</name>
<evidence type="ECO:0000313" key="1">
    <source>
        <dbReference type="EMBL" id="TDY02780.1"/>
    </source>
</evidence>